<comment type="caution">
    <text evidence="2">The sequence shown here is derived from an EMBL/GenBank/DDBJ whole genome shotgun (WGS) entry which is preliminary data.</text>
</comment>
<name>A0A5B7D6V8_PORTR</name>
<dbReference type="AlphaFoldDB" id="A0A5B7D6V8"/>
<keyword evidence="3" id="KW-1185">Reference proteome</keyword>
<dbReference type="Proteomes" id="UP000324222">
    <property type="component" value="Unassembled WGS sequence"/>
</dbReference>
<dbReference type="EMBL" id="VSRR010000555">
    <property type="protein sequence ID" value="MPC17022.1"/>
    <property type="molecule type" value="Genomic_DNA"/>
</dbReference>
<evidence type="ECO:0000313" key="3">
    <source>
        <dbReference type="Proteomes" id="UP000324222"/>
    </source>
</evidence>
<reference evidence="2 3" key="1">
    <citation type="submission" date="2019-05" db="EMBL/GenBank/DDBJ databases">
        <title>Another draft genome of Portunus trituberculatus and its Hox gene families provides insights of decapod evolution.</title>
        <authorList>
            <person name="Jeong J.-H."/>
            <person name="Song I."/>
            <person name="Kim S."/>
            <person name="Choi T."/>
            <person name="Kim D."/>
            <person name="Ryu S."/>
            <person name="Kim W."/>
        </authorList>
    </citation>
    <scope>NUCLEOTIDE SEQUENCE [LARGE SCALE GENOMIC DNA]</scope>
    <source>
        <tissue evidence="2">Muscle</tissue>
    </source>
</reference>
<organism evidence="2 3">
    <name type="scientific">Portunus trituberculatus</name>
    <name type="common">Swimming crab</name>
    <name type="synonym">Neptunus trituberculatus</name>
    <dbReference type="NCBI Taxonomy" id="210409"/>
    <lineage>
        <taxon>Eukaryota</taxon>
        <taxon>Metazoa</taxon>
        <taxon>Ecdysozoa</taxon>
        <taxon>Arthropoda</taxon>
        <taxon>Crustacea</taxon>
        <taxon>Multicrustacea</taxon>
        <taxon>Malacostraca</taxon>
        <taxon>Eumalacostraca</taxon>
        <taxon>Eucarida</taxon>
        <taxon>Decapoda</taxon>
        <taxon>Pleocyemata</taxon>
        <taxon>Brachyura</taxon>
        <taxon>Eubrachyura</taxon>
        <taxon>Portunoidea</taxon>
        <taxon>Portunidae</taxon>
        <taxon>Portuninae</taxon>
        <taxon>Portunus</taxon>
    </lineage>
</organism>
<feature type="compositionally biased region" description="Basic residues" evidence="1">
    <location>
        <begin position="53"/>
        <end position="62"/>
    </location>
</feature>
<feature type="region of interest" description="Disordered" evidence="1">
    <location>
        <begin position="40"/>
        <end position="62"/>
    </location>
</feature>
<protein>
    <submittedName>
        <fullName evidence="2">Uncharacterized protein</fullName>
    </submittedName>
</protein>
<evidence type="ECO:0000256" key="1">
    <source>
        <dbReference type="SAM" id="MobiDB-lite"/>
    </source>
</evidence>
<sequence length="62" mass="6790">MLPAGSLSFVSREVEMGREGGKEWGDIIKDETAVPIRSGAASRLTLRGTSPSSRHHNLQHKF</sequence>
<proteinExistence type="predicted"/>
<accession>A0A5B7D6V8</accession>
<gene>
    <name evidence="2" type="ORF">E2C01_009867</name>
</gene>
<evidence type="ECO:0000313" key="2">
    <source>
        <dbReference type="EMBL" id="MPC17022.1"/>
    </source>
</evidence>